<sequence>MPNAIDISASSMTGLLGAVEASKTAHSLARKPTGKTTGDGTVEDIYNISRYKKGSAITKNSSKSKDYFERNSKGSNKGVKSRAMKDKLETRVARISSQPPSVQEQLAMEALQRKSKIYDATIRGQKGGLSEKQLEACPLDIDAKRANLNLQADSDTDESVEEVSKPTNIGSSSMPPTSFAGRLSSAQDLPRSPILGEREPEEEEWIEGKDEFGRDTLIPASKLKTSPLDPQRTLAFAQTESASHLQEIGAQYGAQTEFPLLELPEGLQRKRTADEPIEKYFDPKAERRQLGTAFYALSSNPEERQRQQEELRAREEETKQARTAANKLPEKQLSAAEKALEARKRLLQSKKEELARKRMKKTDVSSAGPAPSS</sequence>
<evidence type="ECO:0000313" key="3">
    <source>
        <dbReference type="EMBL" id="OAV94098.1"/>
    </source>
</evidence>
<reference evidence="4 5" key="3">
    <citation type="journal article" date="2017" name="G3 (Bethesda)">
        <title>Comparative analysis highlights variable genome content of wheat rusts and divergence of the mating loci.</title>
        <authorList>
            <person name="Cuomo C.A."/>
            <person name="Bakkeren G."/>
            <person name="Khalil H.B."/>
            <person name="Panwar V."/>
            <person name="Joly D."/>
            <person name="Linning R."/>
            <person name="Sakthikumar S."/>
            <person name="Song X."/>
            <person name="Adiconis X."/>
            <person name="Fan L."/>
            <person name="Goldberg J.M."/>
            <person name="Levin J.Z."/>
            <person name="Young S."/>
            <person name="Zeng Q."/>
            <person name="Anikster Y."/>
            <person name="Bruce M."/>
            <person name="Wang M."/>
            <person name="Yin C."/>
            <person name="McCallum B."/>
            <person name="Szabo L.J."/>
            <person name="Hulbert S."/>
            <person name="Chen X."/>
            <person name="Fellers J.P."/>
        </authorList>
    </citation>
    <scope>NUCLEOTIDE SEQUENCE</scope>
    <source>
        <strain evidence="4">isolate 1-1 / race 1 (BBBD)</strain>
        <strain evidence="5">Isolate 1-1 / race 1 (BBBD)</strain>
    </source>
</reference>
<keyword evidence="1" id="KW-0175">Coiled coil</keyword>
<proteinExistence type="predicted"/>
<evidence type="ECO:0000256" key="2">
    <source>
        <dbReference type="SAM" id="MobiDB-lite"/>
    </source>
</evidence>
<dbReference type="PANTHER" id="PTHR15885:SF1">
    <property type="entry name" value="COILED-COIL DOMAIN-CONTAINING PROTEIN 174"/>
    <property type="match status" value="1"/>
</dbReference>
<protein>
    <submittedName>
        <fullName evidence="3 4">Uncharacterized protein</fullName>
    </submittedName>
</protein>
<feature type="region of interest" description="Disordered" evidence="2">
    <location>
        <begin position="152"/>
        <end position="213"/>
    </location>
</feature>
<dbReference type="STRING" id="630390.A0A0C4EQ47"/>
<feature type="region of interest" description="Disordered" evidence="2">
    <location>
        <begin position="57"/>
        <end position="85"/>
    </location>
</feature>
<dbReference type="EMBL" id="ADAS02000043">
    <property type="protein sequence ID" value="OAV94098.1"/>
    <property type="molecule type" value="Genomic_DNA"/>
</dbReference>
<dbReference type="EnsemblFungi" id="PTTG_02902-t43_2">
    <property type="protein sequence ID" value="PTTG_02902-t43_2-p1"/>
    <property type="gene ID" value="PTTG_02902"/>
</dbReference>
<dbReference type="AlphaFoldDB" id="A0A0C4EQ47"/>
<evidence type="ECO:0000313" key="4">
    <source>
        <dbReference type="EnsemblFungi" id="PTTG_02902-t43_1-p1"/>
    </source>
</evidence>
<dbReference type="EMBL" id="ADAS02000043">
    <property type="protein sequence ID" value="OAV94097.1"/>
    <property type="molecule type" value="Genomic_DNA"/>
</dbReference>
<dbReference type="GO" id="GO:0005634">
    <property type="term" value="C:nucleus"/>
    <property type="evidence" value="ECO:0007669"/>
    <property type="project" value="TreeGrafter"/>
</dbReference>
<dbReference type="VEuPathDB" id="FungiDB:PTTG_02902"/>
<keyword evidence="5" id="KW-1185">Reference proteome</keyword>
<feature type="compositionally biased region" description="Polar residues" evidence="2">
    <location>
        <begin position="165"/>
        <end position="176"/>
    </location>
</feature>
<dbReference type="PANTHER" id="PTHR15885">
    <property type="entry name" value="COILED-COIL DOMAIN-CONTAINING PROTEIN 174"/>
    <property type="match status" value="1"/>
</dbReference>
<evidence type="ECO:0000256" key="1">
    <source>
        <dbReference type="ARBA" id="ARBA00023054"/>
    </source>
</evidence>
<feature type="region of interest" description="Disordered" evidence="2">
    <location>
        <begin position="294"/>
        <end position="373"/>
    </location>
</feature>
<feature type="compositionally biased region" description="Basic and acidic residues" evidence="2">
    <location>
        <begin position="63"/>
        <end position="72"/>
    </location>
</feature>
<reference evidence="3" key="2">
    <citation type="submission" date="2016-05" db="EMBL/GenBank/DDBJ databases">
        <title>Comparative analysis highlights variable genome content of wheat rusts and divergence of the mating loci.</title>
        <authorList>
            <person name="Cuomo C.A."/>
            <person name="Bakkeren G."/>
            <person name="Szabo L."/>
            <person name="Khalil H."/>
            <person name="Joly D."/>
            <person name="Goldberg J."/>
            <person name="Young S."/>
            <person name="Zeng Q."/>
            <person name="Fellers J."/>
        </authorList>
    </citation>
    <scope>NUCLEOTIDE SEQUENCE [LARGE SCALE GENOMIC DNA]</scope>
    <source>
        <strain evidence="3">1-1 BBBD Race 1</strain>
    </source>
</reference>
<reference evidence="4" key="4">
    <citation type="submission" date="2025-05" db="UniProtKB">
        <authorList>
            <consortium name="EnsemblFungi"/>
        </authorList>
    </citation>
    <scope>IDENTIFICATION</scope>
    <source>
        <strain evidence="4">isolate 1-1 / race 1 (BBBD)</strain>
    </source>
</reference>
<feature type="region of interest" description="Disordered" evidence="2">
    <location>
        <begin position="21"/>
        <end position="41"/>
    </location>
</feature>
<reference evidence="3" key="1">
    <citation type="submission" date="2009-11" db="EMBL/GenBank/DDBJ databases">
        <authorList>
            <consortium name="The Broad Institute Genome Sequencing Platform"/>
            <person name="Ward D."/>
            <person name="Feldgarden M."/>
            <person name="Earl A."/>
            <person name="Young S.K."/>
            <person name="Zeng Q."/>
            <person name="Koehrsen M."/>
            <person name="Alvarado L."/>
            <person name="Berlin A."/>
            <person name="Bochicchio J."/>
            <person name="Borenstein D."/>
            <person name="Chapman S.B."/>
            <person name="Chen Z."/>
            <person name="Engels R."/>
            <person name="Freedman E."/>
            <person name="Gellesch M."/>
            <person name="Goldberg J."/>
            <person name="Griggs A."/>
            <person name="Gujja S."/>
            <person name="Heilman E."/>
            <person name="Heiman D."/>
            <person name="Hepburn T."/>
            <person name="Howarth C."/>
            <person name="Jen D."/>
            <person name="Larson L."/>
            <person name="Lewis B."/>
            <person name="Mehta T."/>
            <person name="Park D."/>
            <person name="Pearson M."/>
            <person name="Roberts A."/>
            <person name="Saif S."/>
            <person name="Shea T."/>
            <person name="Shenoy N."/>
            <person name="Sisk P."/>
            <person name="Stolte C."/>
            <person name="Sykes S."/>
            <person name="Thomson T."/>
            <person name="Walk T."/>
            <person name="White J."/>
            <person name="Yandava C."/>
            <person name="Izard J."/>
            <person name="Baranova O.V."/>
            <person name="Blanton J.M."/>
            <person name="Tanner A.C."/>
            <person name="Dewhirst F.E."/>
            <person name="Haas B."/>
            <person name="Nusbaum C."/>
            <person name="Birren B."/>
        </authorList>
    </citation>
    <scope>NUCLEOTIDE SEQUENCE [LARGE SCALE GENOMIC DNA]</scope>
    <source>
        <strain evidence="3">1-1 BBBD Race 1</strain>
    </source>
</reference>
<dbReference type="Proteomes" id="UP000005240">
    <property type="component" value="Unassembled WGS sequence"/>
</dbReference>
<organism evidence="3">
    <name type="scientific">Puccinia triticina (isolate 1-1 / race 1 (BBBD))</name>
    <name type="common">Brown leaf rust fungus</name>
    <dbReference type="NCBI Taxonomy" id="630390"/>
    <lineage>
        <taxon>Eukaryota</taxon>
        <taxon>Fungi</taxon>
        <taxon>Dikarya</taxon>
        <taxon>Basidiomycota</taxon>
        <taxon>Pucciniomycotina</taxon>
        <taxon>Pucciniomycetes</taxon>
        <taxon>Pucciniales</taxon>
        <taxon>Pucciniaceae</taxon>
        <taxon>Puccinia</taxon>
    </lineage>
</organism>
<dbReference type="EnsemblFungi" id="PTTG_02902-t43_1">
    <property type="protein sequence ID" value="PTTG_02902-t43_1-p1"/>
    <property type="gene ID" value="PTTG_02902"/>
</dbReference>
<dbReference type="InterPro" id="IPR025066">
    <property type="entry name" value="CCDC174-like"/>
</dbReference>
<dbReference type="OrthoDB" id="333551at2759"/>
<accession>A0A0C4EQ47</accession>
<gene>
    <name evidence="3" type="ORF">PTTG_02902</name>
</gene>
<feature type="compositionally biased region" description="Basic and acidic residues" evidence="2">
    <location>
        <begin position="338"/>
        <end position="356"/>
    </location>
</feature>
<name>A0A0C4EQ47_PUCT1</name>
<evidence type="ECO:0000313" key="5">
    <source>
        <dbReference type="Proteomes" id="UP000005240"/>
    </source>
</evidence>
<feature type="compositionally biased region" description="Basic and acidic residues" evidence="2">
    <location>
        <begin position="301"/>
        <end position="320"/>
    </location>
</feature>
<dbReference type="Pfam" id="PF13300">
    <property type="entry name" value="DUF4078"/>
    <property type="match status" value="1"/>
</dbReference>